<dbReference type="InterPro" id="IPR036508">
    <property type="entry name" value="Chitin-bd_dom_sf"/>
</dbReference>
<protein>
    <recommendedName>
        <fullName evidence="2">Chitin-binding type-2 domain-containing protein</fullName>
    </recommendedName>
</protein>
<dbReference type="Proteomes" id="UP001487740">
    <property type="component" value="Unassembled WGS sequence"/>
</dbReference>
<name>A0AAW0TME1_SCYPA</name>
<dbReference type="AlphaFoldDB" id="A0AAW0TME1"/>
<feature type="domain" description="Chitin-binding type-2" evidence="2">
    <location>
        <begin position="115"/>
        <end position="173"/>
    </location>
</feature>
<feature type="domain" description="Chitin-binding type-2" evidence="2">
    <location>
        <begin position="208"/>
        <end position="268"/>
    </location>
</feature>
<reference evidence="3 4" key="1">
    <citation type="submission" date="2023-03" db="EMBL/GenBank/DDBJ databases">
        <title>High-quality genome of Scylla paramamosain provides insights in environmental adaptation.</title>
        <authorList>
            <person name="Zhang L."/>
        </authorList>
    </citation>
    <scope>NUCLEOTIDE SEQUENCE [LARGE SCALE GENOMIC DNA]</scope>
    <source>
        <strain evidence="3">LZ_2023a</strain>
        <tissue evidence="3">Muscle</tissue>
    </source>
</reference>
<dbReference type="Pfam" id="PF01607">
    <property type="entry name" value="CBM_14"/>
    <property type="match status" value="2"/>
</dbReference>
<feature type="region of interest" description="Disordered" evidence="1">
    <location>
        <begin position="49"/>
        <end position="68"/>
    </location>
</feature>
<evidence type="ECO:0000259" key="2">
    <source>
        <dbReference type="PROSITE" id="PS50940"/>
    </source>
</evidence>
<evidence type="ECO:0000313" key="3">
    <source>
        <dbReference type="EMBL" id="KAK8387801.1"/>
    </source>
</evidence>
<comment type="caution">
    <text evidence="3">The sequence shown here is derived from an EMBL/GenBank/DDBJ whole genome shotgun (WGS) entry which is preliminary data.</text>
</comment>
<dbReference type="Gene3D" id="2.170.140.10">
    <property type="entry name" value="Chitin binding domain"/>
    <property type="match status" value="2"/>
</dbReference>
<dbReference type="GO" id="GO:0005576">
    <property type="term" value="C:extracellular region"/>
    <property type="evidence" value="ECO:0007669"/>
    <property type="project" value="InterPro"/>
</dbReference>
<organism evidence="3 4">
    <name type="scientific">Scylla paramamosain</name>
    <name type="common">Mud crab</name>
    <dbReference type="NCBI Taxonomy" id="85552"/>
    <lineage>
        <taxon>Eukaryota</taxon>
        <taxon>Metazoa</taxon>
        <taxon>Ecdysozoa</taxon>
        <taxon>Arthropoda</taxon>
        <taxon>Crustacea</taxon>
        <taxon>Multicrustacea</taxon>
        <taxon>Malacostraca</taxon>
        <taxon>Eumalacostraca</taxon>
        <taxon>Eucarida</taxon>
        <taxon>Decapoda</taxon>
        <taxon>Pleocyemata</taxon>
        <taxon>Brachyura</taxon>
        <taxon>Eubrachyura</taxon>
        <taxon>Portunoidea</taxon>
        <taxon>Portunidae</taxon>
        <taxon>Portuninae</taxon>
        <taxon>Scylla</taxon>
    </lineage>
</organism>
<gene>
    <name evidence="3" type="ORF">O3P69_020015</name>
</gene>
<evidence type="ECO:0000313" key="4">
    <source>
        <dbReference type="Proteomes" id="UP001487740"/>
    </source>
</evidence>
<dbReference type="EMBL" id="JARAKH010000029">
    <property type="protein sequence ID" value="KAK8387801.1"/>
    <property type="molecule type" value="Genomic_DNA"/>
</dbReference>
<sequence>MRRSPLRSMSCRGRKDSHRSNPSHSQAGPTQHFPSHWCADSDLGHTTTTTTATTTTTTTNRDTIDTAATTPCSITRTLTGPPRTYQVPGFPSITAPAPPAPAPPTNALPPATNGLQKCAPGDRVPGPTCTSFYMCVGGSKYATRRAKFECAPGTVFDSQLGTCVFNSGSDCIPPVVAPPATSHTTQPGPPAPINTNSCIRYQLDPTTVFDCLEEGFFPYASDCVRFYKCVVTMGCTIKGFLFSCPSGYLYDNQQKKCEKEAIIGPCDRLSDAVVQTHEIRPVVEIKPEKLDQFFESDIYWDLMPFLPNEPQRLVPVLPSTFSRAPHQEDRPFA</sequence>
<dbReference type="PROSITE" id="PS50940">
    <property type="entry name" value="CHIT_BIND_II"/>
    <property type="match status" value="2"/>
</dbReference>
<dbReference type="InterPro" id="IPR002557">
    <property type="entry name" value="Chitin-bd_dom"/>
</dbReference>
<feature type="compositionally biased region" description="Polar residues" evidence="1">
    <location>
        <begin position="20"/>
        <end position="33"/>
    </location>
</feature>
<dbReference type="GO" id="GO:0008061">
    <property type="term" value="F:chitin binding"/>
    <property type="evidence" value="ECO:0007669"/>
    <property type="project" value="InterPro"/>
</dbReference>
<accession>A0AAW0TME1</accession>
<evidence type="ECO:0000256" key="1">
    <source>
        <dbReference type="SAM" id="MobiDB-lite"/>
    </source>
</evidence>
<dbReference type="SMART" id="SM00494">
    <property type="entry name" value="ChtBD2"/>
    <property type="match status" value="2"/>
</dbReference>
<proteinExistence type="predicted"/>
<keyword evidence="4" id="KW-1185">Reference proteome</keyword>
<dbReference type="SUPFAM" id="SSF57625">
    <property type="entry name" value="Invertebrate chitin-binding proteins"/>
    <property type="match status" value="2"/>
</dbReference>
<feature type="region of interest" description="Disordered" evidence="1">
    <location>
        <begin position="1"/>
        <end position="39"/>
    </location>
</feature>